<feature type="domain" description="Acyl-CoA dehydrogenase/oxidase N-terminal" evidence="8">
    <location>
        <begin position="4"/>
        <end position="105"/>
    </location>
</feature>
<comment type="cofactor">
    <cofactor evidence="1 5">
        <name>FAD</name>
        <dbReference type="ChEBI" id="CHEBI:57692"/>
    </cofactor>
</comment>
<dbReference type="InterPro" id="IPR036250">
    <property type="entry name" value="AcylCo_DH-like_C"/>
</dbReference>
<dbReference type="HOGENOM" id="CLU_018204_3_2_9"/>
<dbReference type="PANTHER" id="PTHR43884:SF12">
    <property type="entry name" value="ISOVALERYL-COA DEHYDROGENASE, MITOCHONDRIAL-RELATED"/>
    <property type="match status" value="1"/>
</dbReference>
<evidence type="ECO:0000259" key="8">
    <source>
        <dbReference type="Pfam" id="PF02771"/>
    </source>
</evidence>
<dbReference type="SUPFAM" id="SSF56645">
    <property type="entry name" value="Acyl-CoA dehydrogenase NM domain-like"/>
    <property type="match status" value="1"/>
</dbReference>
<dbReference type="Gene3D" id="1.10.540.10">
    <property type="entry name" value="Acyl-CoA dehydrogenase/oxidase, N-terminal domain"/>
    <property type="match status" value="1"/>
</dbReference>
<dbReference type="Pfam" id="PF02771">
    <property type="entry name" value="Acyl-CoA_dh_N"/>
    <property type="match status" value="1"/>
</dbReference>
<evidence type="ECO:0000313" key="9">
    <source>
        <dbReference type="EMBL" id="EHR38319.1"/>
    </source>
</evidence>
<dbReference type="eggNOG" id="COG1960">
    <property type="taxonomic scope" value="Bacteria"/>
</dbReference>
<evidence type="ECO:0000256" key="4">
    <source>
        <dbReference type="ARBA" id="ARBA00022827"/>
    </source>
</evidence>
<dbReference type="InterPro" id="IPR046373">
    <property type="entry name" value="Acyl-CoA_Oxase/DH_mid-dom_sf"/>
</dbReference>
<feature type="domain" description="Acyl-CoA oxidase/dehydrogenase middle" evidence="7">
    <location>
        <begin position="113"/>
        <end position="204"/>
    </location>
</feature>
<dbReference type="InterPro" id="IPR013786">
    <property type="entry name" value="AcylCoA_DH/ox_N"/>
</dbReference>
<keyword evidence="4 5" id="KW-0274">FAD</keyword>
<dbReference type="EMBL" id="AGEG01000001">
    <property type="protein sequence ID" value="EHR38319.1"/>
    <property type="molecule type" value="Genomic_DNA"/>
</dbReference>
<proteinExistence type="inferred from homology"/>
<evidence type="ECO:0000256" key="2">
    <source>
        <dbReference type="ARBA" id="ARBA00009347"/>
    </source>
</evidence>
<sequence>MTTIYQEALAFAQEHIDPIAKEIDESKEFPKEVFAEIGKAGFLQLFVPTQFGGKGLTYKEHAEVCMAFSQASASVGLCYMMHNVALNVVVNNGSDELVEKICRDVMDNNHFLALAYSEAGTGTHFYIPEMKAEFLEGKVHLTGRKSMVTSAENASYYLVLAPAEQEGAIDNWVVPIESEGVSFEMAEWNGLGMRGNASAPMNVDTILDHSWRVGAPGSGQDQVFTDVAVPFVLGLAAVYSGLSMSLFQEASHHTTSRKYPDGKSLANLETVQIHLADIYNLANAARAATRDAAEAIVNGDEDAVPRVFSARVFASEGAIEAARIAMRVGGGKSYNKANAIERLLRDAYASQIMAPGVDVLKLWTGRALTGQDLL</sequence>
<protein>
    <recommendedName>
        <fullName evidence="11">Acyl-CoA dehydrogenase</fullName>
    </recommendedName>
</protein>
<dbReference type="Proteomes" id="UP000006190">
    <property type="component" value="Unassembled WGS sequence"/>
</dbReference>
<dbReference type="GO" id="GO:0003995">
    <property type="term" value="F:acyl-CoA dehydrogenase activity"/>
    <property type="evidence" value="ECO:0007669"/>
    <property type="project" value="TreeGrafter"/>
</dbReference>
<dbReference type="Gene3D" id="2.40.110.10">
    <property type="entry name" value="Butyryl-CoA Dehydrogenase, subunit A, domain 2"/>
    <property type="match status" value="1"/>
</dbReference>
<dbReference type="GO" id="GO:0050660">
    <property type="term" value="F:flavin adenine dinucleotide binding"/>
    <property type="evidence" value="ECO:0007669"/>
    <property type="project" value="InterPro"/>
</dbReference>
<dbReference type="PATRIC" id="fig|883113.3.peg.29"/>
<accession>H3NGP0</accession>
<evidence type="ECO:0000259" key="7">
    <source>
        <dbReference type="Pfam" id="PF02770"/>
    </source>
</evidence>
<comment type="similarity">
    <text evidence="2 5">Belongs to the acyl-CoA dehydrogenase family.</text>
</comment>
<dbReference type="STRING" id="883113.HMPREF9708_00029"/>
<dbReference type="OrthoDB" id="9785203at2"/>
<dbReference type="InterPro" id="IPR009100">
    <property type="entry name" value="AcylCoA_DH/oxidase_NM_dom_sf"/>
</dbReference>
<evidence type="ECO:0000256" key="5">
    <source>
        <dbReference type="RuleBase" id="RU362125"/>
    </source>
</evidence>
<organism evidence="9 10">
    <name type="scientific">Facklamia languida CCUG 37842</name>
    <dbReference type="NCBI Taxonomy" id="883113"/>
    <lineage>
        <taxon>Bacteria</taxon>
        <taxon>Bacillati</taxon>
        <taxon>Bacillota</taxon>
        <taxon>Bacilli</taxon>
        <taxon>Lactobacillales</taxon>
        <taxon>Aerococcaceae</taxon>
        <taxon>Facklamia</taxon>
    </lineage>
</organism>
<dbReference type="InterPro" id="IPR037069">
    <property type="entry name" value="AcylCoA_DH/ox_N_sf"/>
</dbReference>
<dbReference type="Pfam" id="PF00441">
    <property type="entry name" value="Acyl-CoA_dh_1"/>
    <property type="match status" value="1"/>
</dbReference>
<dbReference type="InterPro" id="IPR009075">
    <property type="entry name" value="AcylCo_DH/oxidase_C"/>
</dbReference>
<keyword evidence="5" id="KW-0560">Oxidoreductase</keyword>
<dbReference type="Gene3D" id="1.20.140.10">
    <property type="entry name" value="Butyryl-CoA Dehydrogenase, subunit A, domain 3"/>
    <property type="match status" value="1"/>
</dbReference>
<keyword evidence="3 5" id="KW-0285">Flavoprotein</keyword>
<dbReference type="RefSeq" id="WP_006307866.1">
    <property type="nucleotide sequence ID" value="NZ_JH601133.1"/>
</dbReference>
<dbReference type="AlphaFoldDB" id="H3NGP0"/>
<feature type="domain" description="Acyl-CoA dehydrogenase/oxidase C-terminal" evidence="6">
    <location>
        <begin position="234"/>
        <end position="354"/>
    </location>
</feature>
<reference evidence="9 10" key="1">
    <citation type="submission" date="2012-01" db="EMBL/GenBank/DDBJ databases">
        <title>The Genome Sequence of Facklamia languida CCUG 37842.</title>
        <authorList>
            <consortium name="The Broad Institute Genome Sequencing Platform"/>
            <person name="Earl A."/>
            <person name="Ward D."/>
            <person name="Feldgarden M."/>
            <person name="Gevers D."/>
            <person name="Huys G."/>
            <person name="Young S.K."/>
            <person name="Zeng Q."/>
            <person name="Gargeya S."/>
            <person name="Fitzgerald M."/>
            <person name="Haas B."/>
            <person name="Abouelleil A."/>
            <person name="Alvarado L."/>
            <person name="Arachchi H.M."/>
            <person name="Berlin A."/>
            <person name="Chapman S.B."/>
            <person name="Gearin G."/>
            <person name="Goldberg J."/>
            <person name="Griggs A."/>
            <person name="Gujja S."/>
            <person name="Hansen M."/>
            <person name="Heiman D."/>
            <person name="Howarth C."/>
            <person name="Larimer J."/>
            <person name="Lui A."/>
            <person name="MacDonald P.J.P."/>
            <person name="McCowen C."/>
            <person name="Montmayeur A."/>
            <person name="Murphy C."/>
            <person name="Neiman D."/>
            <person name="Pearson M."/>
            <person name="Priest M."/>
            <person name="Roberts A."/>
            <person name="Saif S."/>
            <person name="Shea T."/>
            <person name="Sisk P."/>
            <person name="Stolte C."/>
            <person name="Sykes S."/>
            <person name="Wortman J."/>
            <person name="Nusbaum C."/>
            <person name="Birren B."/>
        </authorList>
    </citation>
    <scope>NUCLEOTIDE SEQUENCE [LARGE SCALE GENOMIC DNA]</scope>
    <source>
        <strain evidence="9 10">CCUG 37842</strain>
    </source>
</reference>
<dbReference type="Pfam" id="PF02770">
    <property type="entry name" value="Acyl-CoA_dh_M"/>
    <property type="match status" value="1"/>
</dbReference>
<evidence type="ECO:0008006" key="11">
    <source>
        <dbReference type="Google" id="ProtNLM"/>
    </source>
</evidence>
<keyword evidence="10" id="KW-1185">Reference proteome</keyword>
<evidence type="ECO:0000256" key="3">
    <source>
        <dbReference type="ARBA" id="ARBA00022630"/>
    </source>
</evidence>
<name>H3NGP0_9LACT</name>
<gene>
    <name evidence="9" type="ORF">HMPREF9708_00029</name>
</gene>
<comment type="caution">
    <text evidence="9">The sequence shown here is derived from an EMBL/GenBank/DDBJ whole genome shotgun (WGS) entry which is preliminary data.</text>
</comment>
<dbReference type="PANTHER" id="PTHR43884">
    <property type="entry name" value="ACYL-COA DEHYDROGENASE"/>
    <property type="match status" value="1"/>
</dbReference>
<dbReference type="PIRSF" id="PIRSF016578">
    <property type="entry name" value="HsaA"/>
    <property type="match status" value="1"/>
</dbReference>
<dbReference type="InterPro" id="IPR006091">
    <property type="entry name" value="Acyl-CoA_Oxase/DH_mid-dom"/>
</dbReference>
<evidence type="ECO:0000256" key="1">
    <source>
        <dbReference type="ARBA" id="ARBA00001974"/>
    </source>
</evidence>
<dbReference type="SUPFAM" id="SSF47203">
    <property type="entry name" value="Acyl-CoA dehydrogenase C-terminal domain-like"/>
    <property type="match status" value="1"/>
</dbReference>
<evidence type="ECO:0000313" key="10">
    <source>
        <dbReference type="Proteomes" id="UP000006190"/>
    </source>
</evidence>
<evidence type="ECO:0000259" key="6">
    <source>
        <dbReference type="Pfam" id="PF00441"/>
    </source>
</evidence>